<dbReference type="EMBL" id="JAIZAY010000020">
    <property type="protein sequence ID" value="KAJ8022351.1"/>
    <property type="molecule type" value="Genomic_DNA"/>
</dbReference>
<accession>A0A9Q0YLN7</accession>
<gene>
    <name evidence="3" type="ORF">HOLleu_37221</name>
    <name evidence="4" type="ORF">HOLleu_37976</name>
    <name evidence="2" type="ORF">HOLleu_39256</name>
    <name evidence="1" type="ORF">HOLleu_42594</name>
</gene>
<dbReference type="EMBL" id="JAIZAY010000021">
    <property type="protein sequence ID" value="KAJ8021919.1"/>
    <property type="molecule type" value="Genomic_DNA"/>
</dbReference>
<evidence type="ECO:0000313" key="3">
    <source>
        <dbReference type="EMBL" id="KAJ8022351.1"/>
    </source>
</evidence>
<reference evidence="4" key="1">
    <citation type="submission" date="2021-10" db="EMBL/GenBank/DDBJ databases">
        <title>Tropical sea cucumber genome reveals ecological adaptation and Cuvierian tubules defense mechanism.</title>
        <authorList>
            <person name="Chen T."/>
        </authorList>
    </citation>
    <scope>NUCLEOTIDE SEQUENCE</scope>
    <source>
        <strain evidence="4">Nanhai2018</strain>
        <tissue evidence="4">Muscle</tissue>
    </source>
</reference>
<proteinExistence type="predicted"/>
<name>A0A9Q0YLN7_HOLLE</name>
<dbReference type="OrthoDB" id="10063818at2759"/>
<evidence type="ECO:0000313" key="2">
    <source>
        <dbReference type="EMBL" id="KAJ8021919.1"/>
    </source>
</evidence>
<sequence>MANMDQIISAHNKYILTKQNLQPATQNNCNCRTQSQCPLQGNCLTNNRKHLQNQIQRPQV</sequence>
<dbReference type="AlphaFoldDB" id="A0A9Q0YLN7"/>
<dbReference type="EMBL" id="JAIZAY010000020">
    <property type="protein sequence ID" value="KAJ8022934.1"/>
    <property type="molecule type" value="Genomic_DNA"/>
</dbReference>
<dbReference type="EMBL" id="JAIZAY010000097">
    <property type="protein sequence ID" value="KAJ8019059.1"/>
    <property type="molecule type" value="Genomic_DNA"/>
</dbReference>
<protein>
    <submittedName>
        <fullName evidence="4">Uncharacterized protein</fullName>
    </submittedName>
</protein>
<evidence type="ECO:0000313" key="5">
    <source>
        <dbReference type="Proteomes" id="UP001152320"/>
    </source>
</evidence>
<evidence type="ECO:0000313" key="4">
    <source>
        <dbReference type="EMBL" id="KAJ8022934.1"/>
    </source>
</evidence>
<keyword evidence="5" id="KW-1185">Reference proteome</keyword>
<organism evidence="4 5">
    <name type="scientific">Holothuria leucospilota</name>
    <name type="common">Black long sea cucumber</name>
    <name type="synonym">Mertensiothuria leucospilota</name>
    <dbReference type="NCBI Taxonomy" id="206669"/>
    <lineage>
        <taxon>Eukaryota</taxon>
        <taxon>Metazoa</taxon>
        <taxon>Echinodermata</taxon>
        <taxon>Eleutherozoa</taxon>
        <taxon>Echinozoa</taxon>
        <taxon>Holothuroidea</taxon>
        <taxon>Aspidochirotacea</taxon>
        <taxon>Aspidochirotida</taxon>
        <taxon>Holothuriidae</taxon>
        <taxon>Holothuria</taxon>
    </lineage>
</organism>
<evidence type="ECO:0000313" key="1">
    <source>
        <dbReference type="EMBL" id="KAJ8019059.1"/>
    </source>
</evidence>
<dbReference type="Proteomes" id="UP001152320">
    <property type="component" value="Chromosome 21"/>
</dbReference>
<comment type="caution">
    <text evidence="4">The sequence shown here is derived from an EMBL/GenBank/DDBJ whole genome shotgun (WGS) entry which is preliminary data.</text>
</comment>
<dbReference type="Proteomes" id="UP001152320">
    <property type="component" value="Chromosome 20"/>
</dbReference>